<comment type="caution">
    <text evidence="1">The sequence shown here is derived from an EMBL/GenBank/DDBJ whole genome shotgun (WGS) entry which is preliminary data.</text>
</comment>
<keyword evidence="2" id="KW-1185">Reference proteome</keyword>
<name>A0ABV4BEB4_9GAMM</name>
<protein>
    <submittedName>
        <fullName evidence="1">Uncharacterized protein</fullName>
    </submittedName>
</protein>
<sequence>MNHDSTPPEPDWDGPLQLTLTPALLFHSLMATATAVHTGWESCIDETLVLANQLALDDAAGHYVRLVEQEYFEEADQENLWHDWTLEIRLGGVLITGHWQSPVGGPPWEWEWQAREAEQAFERACVLVGRRVSRGLVVVEPQSANGPARSTRH</sequence>
<dbReference type="EMBL" id="JBDKXB010000012">
    <property type="protein sequence ID" value="MEY6432811.1"/>
    <property type="molecule type" value="Genomic_DNA"/>
</dbReference>
<evidence type="ECO:0000313" key="1">
    <source>
        <dbReference type="EMBL" id="MEY6432811.1"/>
    </source>
</evidence>
<accession>A0ABV4BEB4</accession>
<proteinExistence type="predicted"/>
<gene>
    <name evidence="1" type="ORF">ABC977_10370</name>
</gene>
<dbReference type="Proteomes" id="UP001564408">
    <property type="component" value="Unassembled WGS sequence"/>
</dbReference>
<evidence type="ECO:0000313" key="2">
    <source>
        <dbReference type="Proteomes" id="UP001564408"/>
    </source>
</evidence>
<reference evidence="1 2" key="1">
    <citation type="submission" date="2024-05" db="EMBL/GenBank/DDBJ databases">
        <title>Genome Sequence and Characterization of the New Strain Purple Sulfur Bacterium of Genus Thioalkalicoccus.</title>
        <authorList>
            <person name="Bryantseva I.A."/>
            <person name="Kyndt J.A."/>
            <person name="Imhoff J.F."/>
        </authorList>
    </citation>
    <scope>NUCLEOTIDE SEQUENCE [LARGE SCALE GENOMIC DNA]</scope>
    <source>
        <strain evidence="1 2">Um2</strain>
    </source>
</reference>
<dbReference type="RefSeq" id="WP_369667198.1">
    <property type="nucleotide sequence ID" value="NZ_JBDKXB010000012.1"/>
</dbReference>
<organism evidence="1 2">
    <name type="scientific">Thioalkalicoccus limnaeus</name>
    <dbReference type="NCBI Taxonomy" id="120681"/>
    <lineage>
        <taxon>Bacteria</taxon>
        <taxon>Pseudomonadati</taxon>
        <taxon>Pseudomonadota</taxon>
        <taxon>Gammaproteobacteria</taxon>
        <taxon>Chromatiales</taxon>
        <taxon>Chromatiaceae</taxon>
        <taxon>Thioalkalicoccus</taxon>
    </lineage>
</organism>